<accession>A0A1M5ULG9</accession>
<evidence type="ECO:0000313" key="2">
    <source>
        <dbReference type="Proteomes" id="UP000184212"/>
    </source>
</evidence>
<sequence>MKTKIIFRKVPIDPTRKRIYLNDVAWYYEDDPCEKQKMEAAVATLEKIDFSKLRDENKKTL</sequence>
<dbReference type="AlphaFoldDB" id="A0A1M5ULG9"/>
<dbReference type="STRING" id="947013.SAMN04488109_4760"/>
<organism evidence="1 2">
    <name type="scientific">Chryseolinea serpens</name>
    <dbReference type="NCBI Taxonomy" id="947013"/>
    <lineage>
        <taxon>Bacteria</taxon>
        <taxon>Pseudomonadati</taxon>
        <taxon>Bacteroidota</taxon>
        <taxon>Cytophagia</taxon>
        <taxon>Cytophagales</taxon>
        <taxon>Fulvivirgaceae</taxon>
        <taxon>Chryseolinea</taxon>
    </lineage>
</organism>
<gene>
    <name evidence="1" type="ORF">SAMN04488109_4760</name>
</gene>
<dbReference type="Proteomes" id="UP000184212">
    <property type="component" value="Unassembled WGS sequence"/>
</dbReference>
<dbReference type="RefSeq" id="WP_073139036.1">
    <property type="nucleotide sequence ID" value="NZ_FQWQ01000003.1"/>
</dbReference>
<proteinExistence type="predicted"/>
<protein>
    <submittedName>
        <fullName evidence="1">Uncharacterized protein</fullName>
    </submittedName>
</protein>
<reference evidence="1 2" key="1">
    <citation type="submission" date="2016-11" db="EMBL/GenBank/DDBJ databases">
        <authorList>
            <person name="Jaros S."/>
            <person name="Januszkiewicz K."/>
            <person name="Wedrychowicz H."/>
        </authorList>
    </citation>
    <scope>NUCLEOTIDE SEQUENCE [LARGE SCALE GENOMIC DNA]</scope>
    <source>
        <strain evidence="1 2">DSM 24574</strain>
    </source>
</reference>
<evidence type="ECO:0000313" key="1">
    <source>
        <dbReference type="EMBL" id="SHH63770.1"/>
    </source>
</evidence>
<keyword evidence="2" id="KW-1185">Reference proteome</keyword>
<dbReference type="EMBL" id="FQWQ01000003">
    <property type="protein sequence ID" value="SHH63770.1"/>
    <property type="molecule type" value="Genomic_DNA"/>
</dbReference>
<name>A0A1M5ULG9_9BACT</name>